<reference evidence="5 6" key="1">
    <citation type="submission" date="2020-02" db="EMBL/GenBank/DDBJ databases">
        <authorList>
            <person name="Ferguson B K."/>
        </authorList>
    </citation>
    <scope>NUCLEOTIDE SEQUENCE [LARGE SCALE GENOMIC DNA]</scope>
</reference>
<feature type="compositionally biased region" description="Polar residues" evidence="3">
    <location>
        <begin position="609"/>
        <end position="636"/>
    </location>
</feature>
<dbReference type="PANTHER" id="PTHR15963:SF5">
    <property type="entry name" value="SHORT SPINDLE 6, ISOFORM A"/>
    <property type="match status" value="1"/>
</dbReference>
<feature type="region of interest" description="Disordered" evidence="3">
    <location>
        <begin position="1"/>
        <end position="59"/>
    </location>
</feature>
<dbReference type="Gene3D" id="2.30.42.10">
    <property type="match status" value="1"/>
</dbReference>
<feature type="compositionally biased region" description="Low complexity" evidence="3">
    <location>
        <begin position="576"/>
        <end position="608"/>
    </location>
</feature>
<evidence type="ECO:0000256" key="2">
    <source>
        <dbReference type="ARBA" id="ARBA00022490"/>
    </source>
</evidence>
<dbReference type="SUPFAM" id="SSF50156">
    <property type="entry name" value="PDZ domain-like"/>
    <property type="match status" value="1"/>
</dbReference>
<dbReference type="EMBL" id="CADCXV010000313">
    <property type="protein sequence ID" value="CAB0029367.1"/>
    <property type="molecule type" value="Genomic_DNA"/>
</dbReference>
<dbReference type="PANTHER" id="PTHR15963">
    <property type="entry name" value="GENERAL RECEPTOR FOR PHOSPHOINOSITIDES 1-ASSOCIATED SCAFFOLD PROTEIN-RELATED"/>
    <property type="match status" value="1"/>
</dbReference>
<feature type="compositionally biased region" description="Low complexity" evidence="3">
    <location>
        <begin position="7"/>
        <end position="43"/>
    </location>
</feature>
<dbReference type="SMART" id="SM00228">
    <property type="entry name" value="PDZ"/>
    <property type="match status" value="1"/>
</dbReference>
<dbReference type="GO" id="GO:0005737">
    <property type="term" value="C:cytoplasm"/>
    <property type="evidence" value="ECO:0007669"/>
    <property type="project" value="UniProtKB-SubCell"/>
</dbReference>
<evidence type="ECO:0000256" key="1">
    <source>
        <dbReference type="ARBA" id="ARBA00004496"/>
    </source>
</evidence>
<dbReference type="AlphaFoldDB" id="A0A6H5HUX3"/>
<proteinExistence type="predicted"/>
<feature type="compositionally biased region" description="Low complexity" evidence="3">
    <location>
        <begin position="451"/>
        <end position="475"/>
    </location>
</feature>
<feature type="compositionally biased region" description="Polar residues" evidence="3">
    <location>
        <begin position="510"/>
        <end position="519"/>
    </location>
</feature>
<dbReference type="PROSITE" id="PS50106">
    <property type="entry name" value="PDZ"/>
    <property type="match status" value="1"/>
</dbReference>
<feature type="compositionally biased region" description="Basic residues" evidence="3">
    <location>
        <begin position="539"/>
        <end position="551"/>
    </location>
</feature>
<evidence type="ECO:0000313" key="5">
    <source>
        <dbReference type="EMBL" id="CAB0029367.1"/>
    </source>
</evidence>
<evidence type="ECO:0000256" key="3">
    <source>
        <dbReference type="SAM" id="MobiDB-lite"/>
    </source>
</evidence>
<dbReference type="CDD" id="cd06713">
    <property type="entry name" value="PDZ_tamalin_CYTIP-like"/>
    <property type="match status" value="1"/>
</dbReference>
<dbReference type="InterPro" id="IPR001478">
    <property type="entry name" value="PDZ"/>
</dbReference>
<accession>A0A6H5HUX3</accession>
<feature type="compositionally biased region" description="Low complexity" evidence="3">
    <location>
        <begin position="730"/>
        <end position="742"/>
    </location>
</feature>
<protein>
    <recommendedName>
        <fullName evidence="4">PDZ domain-containing protein</fullName>
    </recommendedName>
</protein>
<gene>
    <name evidence="5" type="ORF">TBRA_LOCUS1405</name>
</gene>
<dbReference type="OrthoDB" id="10041077at2759"/>
<keyword evidence="6" id="KW-1185">Reference proteome</keyword>
<sequence>MNDSPKQQQQQQQQQQQRQSSTSQDESVQQQQQSSSNAEASTSGCQQQSSNVRNSGGIELSDDEEWNNLVERVRALIRQSSSSYSSHTTHISGSARKTCSSSNARDIYRGALRVHTCKRRRRRPVVAVLERSKSDRSVRSGDDEHRRRTIIVEKKNGSYGFTLQSYGIHYKREQEIEMVTYVDYVESDGPAYRAGMREGDVILSINGQDVDKADHKSLVNLIKNCDGRMRMVVSFENCVRKVELHMRYIELQRGLQSRLAELERLCERERAILVGRWKTHSLPARKRAQASLTPAIVNVNSHACGDVGLPADHQQQMTCLEASNSVSSLTAAAAQSCCRSASSTEHLLLYNVYSDGQNFLIPRNAACLVAVAPPGVRGGGGGPRTDHHHHFLSSVSVASSAGGTSNASSSLRHSYHQASSSNGSISLVGTPSPKQPSKDRASQCSVGSAKSNQSTQVQDSQTQTTSQPAATTSASKQLQSARNLCVACISSARRQRERRQHRADQAAAVSCNTANNDSGSLDAYDLAGSPCCEPNCVPGRRRSGKDKHGRSGAKAQRHEQGSQTHQHQVWHHHLEQVAAQQQQKQQQQQQSQQVQTQREQRDAQQQTSGASRQPRSLEASQAELSNGLESAPSCSTSLSTDTLYWEGGGRGLQHAKPKSWDNLACTKAFGGYGFGGYGYIDAGSKHQQQQHQHQQCIQSKTTAAAAAYSTPASRAAPACAAPRRRRRPRLPSGAATSSRPSRPRVCCSRAVLVRVACTRPRRRVRPTSAVSAASASTVVADRNRANTTIPALSLSSWRSTW</sequence>
<name>A0A6H5HUX3_9HYME</name>
<feature type="compositionally biased region" description="Low complexity" evidence="3">
    <location>
        <begin position="80"/>
        <end position="94"/>
    </location>
</feature>
<comment type="subcellular location">
    <subcellularLocation>
        <location evidence="1">Cytoplasm</location>
    </subcellularLocation>
</comment>
<evidence type="ECO:0000259" key="4">
    <source>
        <dbReference type="PROSITE" id="PS50106"/>
    </source>
</evidence>
<keyword evidence="2" id="KW-0963">Cytoplasm</keyword>
<feature type="compositionally biased region" description="Low complexity" evidence="3">
    <location>
        <begin position="396"/>
        <end position="410"/>
    </location>
</feature>
<feature type="domain" description="PDZ" evidence="4">
    <location>
        <begin position="149"/>
        <end position="237"/>
    </location>
</feature>
<feature type="region of interest" description="Disordered" evidence="3">
    <location>
        <begin position="79"/>
        <end position="98"/>
    </location>
</feature>
<feature type="region of interest" description="Disordered" evidence="3">
    <location>
        <begin position="714"/>
        <end position="742"/>
    </location>
</feature>
<dbReference type="Proteomes" id="UP000479190">
    <property type="component" value="Unassembled WGS sequence"/>
</dbReference>
<dbReference type="InterPro" id="IPR052122">
    <property type="entry name" value="Intracell_Traff_Signaling_Reg"/>
</dbReference>
<dbReference type="InterPro" id="IPR036034">
    <property type="entry name" value="PDZ_sf"/>
</dbReference>
<feature type="compositionally biased region" description="Polar residues" evidence="3">
    <location>
        <begin position="416"/>
        <end position="429"/>
    </location>
</feature>
<evidence type="ECO:0000313" key="6">
    <source>
        <dbReference type="Proteomes" id="UP000479190"/>
    </source>
</evidence>
<dbReference type="Pfam" id="PF00595">
    <property type="entry name" value="PDZ"/>
    <property type="match status" value="1"/>
</dbReference>
<feature type="region of interest" description="Disordered" evidence="3">
    <location>
        <begin position="396"/>
        <end position="476"/>
    </location>
</feature>
<feature type="region of interest" description="Disordered" evidence="3">
    <location>
        <begin position="506"/>
        <end position="525"/>
    </location>
</feature>
<feature type="compositionally biased region" description="Polar residues" evidence="3">
    <location>
        <begin position="44"/>
        <end position="54"/>
    </location>
</feature>
<feature type="region of interest" description="Disordered" evidence="3">
    <location>
        <begin position="535"/>
        <end position="636"/>
    </location>
</feature>
<organism evidence="5 6">
    <name type="scientific">Trichogramma brassicae</name>
    <dbReference type="NCBI Taxonomy" id="86971"/>
    <lineage>
        <taxon>Eukaryota</taxon>
        <taxon>Metazoa</taxon>
        <taxon>Ecdysozoa</taxon>
        <taxon>Arthropoda</taxon>
        <taxon>Hexapoda</taxon>
        <taxon>Insecta</taxon>
        <taxon>Pterygota</taxon>
        <taxon>Neoptera</taxon>
        <taxon>Endopterygota</taxon>
        <taxon>Hymenoptera</taxon>
        <taxon>Apocrita</taxon>
        <taxon>Proctotrupomorpha</taxon>
        <taxon>Chalcidoidea</taxon>
        <taxon>Trichogrammatidae</taxon>
        <taxon>Trichogramma</taxon>
    </lineage>
</organism>